<dbReference type="PANTHER" id="PTHR31482">
    <property type="entry name" value="ESTS AU081301(E20138)"/>
    <property type="match status" value="1"/>
</dbReference>
<proteinExistence type="predicted"/>
<dbReference type="EMBL" id="GGEC01085997">
    <property type="protein sequence ID" value="MBX66481.1"/>
    <property type="molecule type" value="Transcribed_RNA"/>
</dbReference>
<organism evidence="1">
    <name type="scientific">Rhizophora mucronata</name>
    <name type="common">Asiatic mangrove</name>
    <dbReference type="NCBI Taxonomy" id="61149"/>
    <lineage>
        <taxon>Eukaryota</taxon>
        <taxon>Viridiplantae</taxon>
        <taxon>Streptophyta</taxon>
        <taxon>Embryophyta</taxon>
        <taxon>Tracheophyta</taxon>
        <taxon>Spermatophyta</taxon>
        <taxon>Magnoliopsida</taxon>
        <taxon>eudicotyledons</taxon>
        <taxon>Gunneridae</taxon>
        <taxon>Pentapetalae</taxon>
        <taxon>rosids</taxon>
        <taxon>fabids</taxon>
        <taxon>Malpighiales</taxon>
        <taxon>Rhizophoraceae</taxon>
        <taxon>Rhizophora</taxon>
    </lineage>
</organism>
<evidence type="ECO:0000313" key="1">
    <source>
        <dbReference type="EMBL" id="MBX66481.1"/>
    </source>
</evidence>
<protein>
    <submittedName>
        <fullName evidence="1">Uncharacterized protein</fullName>
    </submittedName>
</protein>
<name>A0A2P2QHJ8_RHIMU</name>
<accession>A0A2P2QHJ8</accession>
<dbReference type="PANTHER" id="PTHR31482:SF18">
    <property type="entry name" value="ESTS AU081301(E20138)"/>
    <property type="match status" value="1"/>
</dbReference>
<dbReference type="AlphaFoldDB" id="A0A2P2QHJ8"/>
<sequence>MQYKPNSQWRRTIISRKDHREVGNEAYGFYGGIRKLHREEEVSIWKQHWPKQVLEVGVV</sequence>
<reference evidence="1" key="1">
    <citation type="submission" date="2018-02" db="EMBL/GenBank/DDBJ databases">
        <title>Rhizophora mucronata_Transcriptome.</title>
        <authorList>
            <person name="Meera S.P."/>
            <person name="Sreeshan A."/>
            <person name="Augustine A."/>
        </authorList>
    </citation>
    <scope>NUCLEOTIDE SEQUENCE</scope>
    <source>
        <tissue evidence="1">Leaf</tissue>
    </source>
</reference>